<reference evidence="7 8" key="1">
    <citation type="submission" date="2015-07" db="EMBL/GenBank/DDBJ databases">
        <title>Whole genome sequencing of Bosea vaviloviae isolated from cave pool.</title>
        <authorList>
            <person name="Tan N.E.H."/>
            <person name="Lee Y.P."/>
            <person name="Gan H.M."/>
            <person name="Barton H."/>
            <person name="Savka M.A."/>
        </authorList>
    </citation>
    <scope>NUCLEOTIDE SEQUENCE [LARGE SCALE GENOMIC DNA]</scope>
    <source>
        <strain evidence="7 8">SD260</strain>
    </source>
</reference>
<dbReference type="GO" id="GO:0004540">
    <property type="term" value="F:RNA nuclease activity"/>
    <property type="evidence" value="ECO:0007669"/>
    <property type="project" value="InterPro"/>
</dbReference>
<comment type="cofactor">
    <cofactor evidence="5">
        <name>Mg(2+)</name>
        <dbReference type="ChEBI" id="CHEBI:18420"/>
    </cofactor>
</comment>
<comment type="function">
    <text evidence="5">Toxic component of a toxin-antitoxin (TA) system. An RNase.</text>
</comment>
<comment type="caution">
    <text evidence="7">The sequence shown here is derived from an EMBL/GenBank/DDBJ whole genome shotgun (WGS) entry which is preliminary data.</text>
</comment>
<proteinExistence type="inferred from homology"/>
<dbReference type="RefSeq" id="WP_054209138.1">
    <property type="nucleotide sequence ID" value="NZ_LGSZ01000035.1"/>
</dbReference>
<dbReference type="EC" id="3.1.-.-" evidence="5"/>
<dbReference type="CDD" id="cd09871">
    <property type="entry name" value="PIN_MtVapC28-VapC30-like"/>
    <property type="match status" value="1"/>
</dbReference>
<dbReference type="HAMAP" id="MF_00265">
    <property type="entry name" value="VapC_Nob1"/>
    <property type="match status" value="1"/>
</dbReference>
<evidence type="ECO:0000256" key="1">
    <source>
        <dbReference type="ARBA" id="ARBA00022649"/>
    </source>
</evidence>
<feature type="domain" description="PIN" evidence="6">
    <location>
        <begin position="1"/>
        <end position="127"/>
    </location>
</feature>
<keyword evidence="1 5" id="KW-1277">Toxin-antitoxin system</keyword>
<dbReference type="InterPro" id="IPR002716">
    <property type="entry name" value="PIN_dom"/>
</dbReference>
<dbReference type="PATRIC" id="fig|1526658.3.peg.2861"/>
<gene>
    <name evidence="5" type="primary">vapC</name>
    <name evidence="7" type="ORF">AE618_11165</name>
</gene>
<sequence length="135" mass="14085">MYVDASVIVAILLEEAGFEQFGQPLTGQGRRFTSPLAIYEATVALVRVRGVAVDVARATVLDFLARGAIGVEPQEAAHANGALAAFDRFGKGRHPAALNMGDCFAYAAAQLAGASILFKGDDFSQTDLPSALPSS</sequence>
<dbReference type="Pfam" id="PF01850">
    <property type="entry name" value="PIN"/>
    <property type="match status" value="1"/>
</dbReference>
<evidence type="ECO:0000256" key="2">
    <source>
        <dbReference type="ARBA" id="ARBA00022722"/>
    </source>
</evidence>
<keyword evidence="2 5" id="KW-0540">Nuclease</keyword>
<dbReference type="AlphaFoldDB" id="A0A0N0MCC1"/>
<dbReference type="SUPFAM" id="SSF88723">
    <property type="entry name" value="PIN domain-like"/>
    <property type="match status" value="1"/>
</dbReference>
<comment type="similarity">
    <text evidence="5">Belongs to the PINc/VapC protein family.</text>
</comment>
<organism evidence="7 8">
    <name type="scientific">Bosea vaviloviae</name>
    <dbReference type="NCBI Taxonomy" id="1526658"/>
    <lineage>
        <taxon>Bacteria</taxon>
        <taxon>Pseudomonadati</taxon>
        <taxon>Pseudomonadota</taxon>
        <taxon>Alphaproteobacteria</taxon>
        <taxon>Hyphomicrobiales</taxon>
        <taxon>Boseaceae</taxon>
        <taxon>Bosea</taxon>
    </lineage>
</organism>
<name>A0A0N0MCC1_9HYPH</name>
<dbReference type="InterPro" id="IPR022907">
    <property type="entry name" value="VapC_family"/>
</dbReference>
<dbReference type="GO" id="GO:0000287">
    <property type="term" value="F:magnesium ion binding"/>
    <property type="evidence" value="ECO:0007669"/>
    <property type="project" value="UniProtKB-UniRule"/>
</dbReference>
<dbReference type="GO" id="GO:0090729">
    <property type="term" value="F:toxin activity"/>
    <property type="evidence" value="ECO:0007669"/>
    <property type="project" value="UniProtKB-KW"/>
</dbReference>
<dbReference type="EMBL" id="LGSZ01000035">
    <property type="protein sequence ID" value="KPH80921.1"/>
    <property type="molecule type" value="Genomic_DNA"/>
</dbReference>
<keyword evidence="5" id="KW-0460">Magnesium</keyword>
<keyword evidence="4 5" id="KW-0378">Hydrolase</keyword>
<dbReference type="GO" id="GO:0016787">
    <property type="term" value="F:hydrolase activity"/>
    <property type="evidence" value="ECO:0007669"/>
    <property type="project" value="UniProtKB-KW"/>
</dbReference>
<dbReference type="OrthoDB" id="32625at2"/>
<evidence type="ECO:0000259" key="6">
    <source>
        <dbReference type="Pfam" id="PF01850"/>
    </source>
</evidence>
<keyword evidence="3 5" id="KW-0479">Metal-binding</keyword>
<evidence type="ECO:0000313" key="8">
    <source>
        <dbReference type="Proteomes" id="UP000037822"/>
    </source>
</evidence>
<evidence type="ECO:0000256" key="3">
    <source>
        <dbReference type="ARBA" id="ARBA00022723"/>
    </source>
</evidence>
<feature type="binding site" evidence="5">
    <location>
        <position position="4"/>
    </location>
    <ligand>
        <name>Mg(2+)</name>
        <dbReference type="ChEBI" id="CHEBI:18420"/>
    </ligand>
</feature>
<evidence type="ECO:0000256" key="5">
    <source>
        <dbReference type="HAMAP-Rule" id="MF_00265"/>
    </source>
</evidence>
<evidence type="ECO:0000256" key="4">
    <source>
        <dbReference type="ARBA" id="ARBA00022801"/>
    </source>
</evidence>
<dbReference type="InterPro" id="IPR029060">
    <property type="entry name" value="PIN-like_dom_sf"/>
</dbReference>
<feature type="binding site" evidence="5">
    <location>
        <position position="102"/>
    </location>
    <ligand>
        <name>Mg(2+)</name>
        <dbReference type="ChEBI" id="CHEBI:18420"/>
    </ligand>
</feature>
<evidence type="ECO:0000313" key="7">
    <source>
        <dbReference type="EMBL" id="KPH80921.1"/>
    </source>
</evidence>
<accession>A0A0N0MCC1</accession>
<keyword evidence="5" id="KW-0800">Toxin</keyword>
<dbReference type="Proteomes" id="UP000037822">
    <property type="component" value="Unassembled WGS sequence"/>
</dbReference>
<protein>
    <recommendedName>
        <fullName evidence="5">Ribonuclease VapC</fullName>
        <shortName evidence="5">RNase VapC</shortName>
        <ecNumber evidence="5">3.1.-.-</ecNumber>
    </recommendedName>
    <alternativeName>
        <fullName evidence="5">Toxin VapC</fullName>
    </alternativeName>
</protein>
<keyword evidence="8" id="KW-1185">Reference proteome</keyword>
<dbReference type="Gene3D" id="3.40.50.1010">
    <property type="entry name" value="5'-nuclease"/>
    <property type="match status" value="1"/>
</dbReference>